<dbReference type="Pfam" id="PF01850">
    <property type="entry name" value="PIN"/>
    <property type="match status" value="1"/>
</dbReference>
<name>A0A3A1Y618_9GAMM</name>
<evidence type="ECO:0000259" key="1">
    <source>
        <dbReference type="Pfam" id="PF01850"/>
    </source>
</evidence>
<accession>A0A3A1Y618</accession>
<dbReference type="AlphaFoldDB" id="A0A3A1Y618"/>
<dbReference type="EMBL" id="NRJF01000277">
    <property type="protein sequence ID" value="RIY31504.1"/>
    <property type="molecule type" value="Genomic_DNA"/>
</dbReference>
<dbReference type="InterPro" id="IPR002716">
    <property type="entry name" value="PIN_dom"/>
</dbReference>
<evidence type="ECO:0000313" key="2">
    <source>
        <dbReference type="EMBL" id="RIY31504.1"/>
    </source>
</evidence>
<dbReference type="Proteomes" id="UP000265964">
    <property type="component" value="Unassembled WGS sequence"/>
</dbReference>
<gene>
    <name evidence="2" type="ORF">CKF59_07585</name>
</gene>
<dbReference type="Gene3D" id="3.40.50.1010">
    <property type="entry name" value="5'-nuclease"/>
    <property type="match status" value="1"/>
</dbReference>
<feature type="domain" description="PIN" evidence="1">
    <location>
        <begin position="5"/>
        <end position="121"/>
    </location>
</feature>
<dbReference type="SUPFAM" id="SSF88723">
    <property type="entry name" value="PIN domain-like"/>
    <property type="match status" value="1"/>
</dbReference>
<organism evidence="2 3">
    <name type="scientific">Psittacicella gerlachiana</name>
    <dbReference type="NCBI Taxonomy" id="2028574"/>
    <lineage>
        <taxon>Bacteria</taxon>
        <taxon>Pseudomonadati</taxon>
        <taxon>Pseudomonadota</taxon>
        <taxon>Gammaproteobacteria</taxon>
        <taxon>Pasteurellales</taxon>
        <taxon>Psittacicellaceae</taxon>
        <taxon>Psittacicella</taxon>
    </lineage>
</organism>
<protein>
    <recommendedName>
        <fullName evidence="1">PIN domain-containing protein</fullName>
    </recommendedName>
</protein>
<dbReference type="RefSeq" id="WP_119535306.1">
    <property type="nucleotide sequence ID" value="NZ_NRJF01000277.1"/>
</dbReference>
<proteinExistence type="predicted"/>
<comment type="caution">
    <text evidence="2">The sequence shown here is derived from an EMBL/GenBank/DDBJ whole genome shotgun (WGS) entry which is preliminary data.</text>
</comment>
<evidence type="ECO:0000313" key="3">
    <source>
        <dbReference type="Proteomes" id="UP000265964"/>
    </source>
</evidence>
<feature type="non-terminal residue" evidence="2">
    <location>
        <position position="121"/>
    </location>
</feature>
<sequence length="121" mass="14440">MSKKYLLDANIIIKAISDNNSIEYKIIEEYLTASDVELYITPLIRYEVLRGIEYQNKTEFKRHIRFLELFDSISINNKISNLATDLFRKEKFQKQVKNRQHKKLDKHNFDLMHFATAKANN</sequence>
<keyword evidence="3" id="KW-1185">Reference proteome</keyword>
<dbReference type="OrthoDB" id="8613935at2"/>
<dbReference type="InterPro" id="IPR029060">
    <property type="entry name" value="PIN-like_dom_sf"/>
</dbReference>
<reference evidence="2 3" key="1">
    <citation type="submission" date="2017-08" db="EMBL/GenBank/DDBJ databases">
        <title>Reclassification of Bisgaard taxon 37 and 44.</title>
        <authorList>
            <person name="Christensen H."/>
        </authorList>
    </citation>
    <scope>NUCLEOTIDE SEQUENCE [LARGE SCALE GENOMIC DNA]</scope>
    <source>
        <strain evidence="2 3">EEAB3T1</strain>
    </source>
</reference>